<dbReference type="Proteomes" id="UP000770785">
    <property type="component" value="Unassembled WGS sequence"/>
</dbReference>
<dbReference type="PANTHER" id="PTHR36985:SF1">
    <property type="entry name" value="TRANSLOCATION AND ASSEMBLY MODULE SUBUNIT TAMB"/>
    <property type="match status" value="1"/>
</dbReference>
<keyword evidence="2 6" id="KW-0812">Transmembrane</keyword>
<comment type="caution">
    <text evidence="8">The sequence shown here is derived from an EMBL/GenBank/DDBJ whole genome shotgun (WGS) entry which is preliminary data.</text>
</comment>
<dbReference type="PANTHER" id="PTHR36985">
    <property type="entry name" value="TRANSLOCATION AND ASSEMBLY MODULE SUBUNIT TAMB"/>
    <property type="match status" value="1"/>
</dbReference>
<dbReference type="RefSeq" id="WP_168036266.1">
    <property type="nucleotide sequence ID" value="NZ_JAATJH010000001.1"/>
</dbReference>
<evidence type="ECO:0000313" key="8">
    <source>
        <dbReference type="EMBL" id="NJC25517.1"/>
    </source>
</evidence>
<sequence>MSEQPTNQAPPSPDPQGQGKARQKRRGWQRVRKALVWIIILPILLFLALQLPVVQDFLADQFTQRVSKTLDARVTVGKVRLSWLDELTIEDLFVEDKYGDTLLYGGRLEANFDFLSGLSVETIVISDTRFQIRRDLGDPETNLTTAINKLFPTDPNKESNPLNLQLDHLDLFNISFVQNDSVKGQRLDVDLTSGVIRFDELDLPNQEIRISDVELRAPRVIQTTIDPTPLSDAVQRMDSLVQARDSSTLRLLVGNIEVIDGAFTLNNYRKDPIEASDITAVDFARLGMENIDLELADVNFYNGEFLGSLRHLSLSEKSGFVLDRLSVQDLKVTPTELQLYDLELVTAESMLSDSLRFTFPSWGAWLTFNDDVRMDIKVKQSSVAVRDILYFARRLRFNPFFRDNRRSQISIAGNFSGQVNNLRGRNVNLALDRTTTLVGSFGSRNLSRPGSESLNLDLQRLTTNVRTIRRLIPTLKLPPNVDELGNLSLSGRFDGFFTDFVATGALRSEIGAANFNMALVLDDNLPARYSGELALSEFNMGAWTGNSQFGNVTFAGGVSNGVGFDPSTASADLAATIANFTYRGYRYENATIDGRLEERFFDGNFDISDDNIDFNFQGEIDFRDSIPTFDFDAAIGELDLFALNLSKKPIAVSGNIDLNLIGTNFSQMEGRIEMDSFNVLLDTLSIPIDSLTAFSNFNLEGEKVIQVDSDILTGRIVGRFDIEEVSTSLTSYLVEYYPSWTRRLNIKPPTREPEPNRFSFEFDIADSKGLNRLIAPNLGPLIDFSLTGRYDGFEDELNVELIAPNASLGDIRLVDLVVKLSGVRDEGDLDFAVDSTFVNGRHLANRVTLLSLVDDQAIDFGITYGGDEANILLNRINLDGSLTLPDNQNFELRFEQSNIDIFQQVWTIKEGNYLVFGPKYIDTRNFSLRSGRRSIRLNNFGEDGLNLDLLNMDLALIDSLWKYDQLDFSGDIDINVSVADVFRQQGIRAELRSDTFRMNGDDYGHLRVDLLADNPKSQLRAYASLNRDTSQLIAEGIYNLADLAEDPARSPRLSAGLANASQVQGFLDMDVSIAGYPLELARYWVGGSVSNIVGVFDAQLGVKGPVKRLDVGGYIEARNGGMTINYLQTRYTFPRNRVSVNNTLFDLAGGKLYDRFGNVATLSGGVTHDRLKNLGLNATINTDRFLALELEPGDNPLFFGTVLGKGLIRFTGNFRQTDIYAAASVGAGSRLSIPVNYSSAAGPLDNVRFVNRSVYAEEEDRQSAIEPTGVSLNLDLAINEGAIGEIIFDEEVGDILRGQGNGNLSLNIPRDGALEMYGDYNITRGSYLFTFQRIVNKEFSVRNGGKVTWTGNPMEATLDIEADYENLRTPILPFIREYIIGPNEGLESNANRATEVDLTLQLKGLLTKPDINFDLSFPNLDPQLENYANNKRRQLLLDQNELNRQVFGLIVAGQFLPSDLSFGVSDAAINTLSEWFSNYFSLLINDLVKDTFGEEAFISSFDFDFAYNSYRNTSLNTVADGRSSAVGFSISRDFNNRLRFSNDLNVFSNNQLGAVAGGTFVGNDLAIEYVLNDARTLRLRFYERLEPDILSSRRLQVGTGLSWRREFDSLAEFFRGFRRDAEVVGGR</sequence>
<proteinExistence type="predicted"/>
<evidence type="ECO:0000256" key="3">
    <source>
        <dbReference type="ARBA" id="ARBA00022989"/>
    </source>
</evidence>
<evidence type="ECO:0000256" key="4">
    <source>
        <dbReference type="ARBA" id="ARBA00023136"/>
    </source>
</evidence>
<protein>
    <recommendedName>
        <fullName evidence="7">Translocation and assembly module TamB C-terminal domain-containing protein</fullName>
    </recommendedName>
</protein>
<keyword evidence="4 6" id="KW-0472">Membrane</keyword>
<dbReference type="EMBL" id="JAATJH010000001">
    <property type="protein sequence ID" value="NJC25517.1"/>
    <property type="molecule type" value="Genomic_DNA"/>
</dbReference>
<dbReference type="Pfam" id="PF04357">
    <property type="entry name" value="TamB"/>
    <property type="match status" value="1"/>
</dbReference>
<comment type="subcellular location">
    <subcellularLocation>
        <location evidence="1">Membrane</location>
        <topology evidence="1">Single-pass membrane protein</topology>
    </subcellularLocation>
</comment>
<keyword evidence="3 6" id="KW-1133">Transmembrane helix</keyword>
<name>A0ABX0X9R6_9BACT</name>
<feature type="domain" description="Translocation and assembly module TamB C-terminal" evidence="7">
    <location>
        <begin position="1157"/>
        <end position="1607"/>
    </location>
</feature>
<evidence type="ECO:0000256" key="1">
    <source>
        <dbReference type="ARBA" id="ARBA00004167"/>
    </source>
</evidence>
<dbReference type="InterPro" id="IPR007452">
    <property type="entry name" value="TamB_C"/>
</dbReference>
<gene>
    <name evidence="8" type="ORF">GGR27_000998</name>
</gene>
<keyword evidence="9" id="KW-1185">Reference proteome</keyword>
<feature type="transmembrane region" description="Helical" evidence="6">
    <location>
        <begin position="34"/>
        <end position="54"/>
    </location>
</feature>
<evidence type="ECO:0000259" key="7">
    <source>
        <dbReference type="Pfam" id="PF04357"/>
    </source>
</evidence>
<evidence type="ECO:0000256" key="5">
    <source>
        <dbReference type="SAM" id="MobiDB-lite"/>
    </source>
</evidence>
<reference evidence="8 9" key="1">
    <citation type="submission" date="2020-03" db="EMBL/GenBank/DDBJ databases">
        <title>Genomic Encyclopedia of Type Strains, Phase IV (KMG-IV): sequencing the most valuable type-strain genomes for metagenomic binning, comparative biology and taxonomic classification.</title>
        <authorList>
            <person name="Goeker M."/>
        </authorList>
    </citation>
    <scope>NUCLEOTIDE SEQUENCE [LARGE SCALE GENOMIC DNA]</scope>
    <source>
        <strain evidence="8 9">DSM 105096</strain>
    </source>
</reference>
<evidence type="ECO:0000256" key="6">
    <source>
        <dbReference type="SAM" id="Phobius"/>
    </source>
</evidence>
<evidence type="ECO:0000256" key="2">
    <source>
        <dbReference type="ARBA" id="ARBA00022692"/>
    </source>
</evidence>
<organism evidence="8 9">
    <name type="scientific">Neolewinella antarctica</name>
    <dbReference type="NCBI Taxonomy" id="442734"/>
    <lineage>
        <taxon>Bacteria</taxon>
        <taxon>Pseudomonadati</taxon>
        <taxon>Bacteroidota</taxon>
        <taxon>Saprospiria</taxon>
        <taxon>Saprospirales</taxon>
        <taxon>Lewinellaceae</taxon>
        <taxon>Neolewinella</taxon>
    </lineage>
</organism>
<evidence type="ECO:0000313" key="9">
    <source>
        <dbReference type="Proteomes" id="UP000770785"/>
    </source>
</evidence>
<feature type="region of interest" description="Disordered" evidence="5">
    <location>
        <begin position="1"/>
        <end position="25"/>
    </location>
</feature>
<accession>A0ABX0X9R6</accession>